<dbReference type="InterPro" id="IPR051199">
    <property type="entry name" value="LPS_LOS_Heptosyltrfase"/>
</dbReference>
<dbReference type="GO" id="GO:0005829">
    <property type="term" value="C:cytosol"/>
    <property type="evidence" value="ECO:0007669"/>
    <property type="project" value="TreeGrafter"/>
</dbReference>
<evidence type="ECO:0000256" key="5">
    <source>
        <dbReference type="ARBA" id="ARBA00047503"/>
    </source>
</evidence>
<dbReference type="NCBIfam" id="TIGR02195">
    <property type="entry name" value="heptsyl_trn_II"/>
    <property type="match status" value="1"/>
</dbReference>
<evidence type="ECO:0000313" key="6">
    <source>
        <dbReference type="EMBL" id="EEG08409.1"/>
    </source>
</evidence>
<dbReference type="Pfam" id="PF01075">
    <property type="entry name" value="Glyco_transf_9"/>
    <property type="match status" value="1"/>
</dbReference>
<keyword evidence="7" id="KW-1185">Reference proteome</keyword>
<gene>
    <name evidence="6" type="ORF">FuraDRAFT_1917</name>
</gene>
<evidence type="ECO:0000256" key="4">
    <source>
        <dbReference type="ARBA" id="ARBA00044042"/>
    </source>
</evidence>
<dbReference type="EMBL" id="ACIS01000005">
    <property type="protein sequence ID" value="EEG08409.1"/>
    <property type="molecule type" value="Genomic_DNA"/>
</dbReference>
<dbReference type="GO" id="GO:0009244">
    <property type="term" value="P:lipopolysaccharide core region biosynthetic process"/>
    <property type="evidence" value="ECO:0007669"/>
    <property type="project" value="TreeGrafter"/>
</dbReference>
<protein>
    <recommendedName>
        <fullName evidence="4">lipopolysaccharide heptosyltransferase II</fullName>
        <ecNumber evidence="4">2.4.99.24</ecNumber>
    </recommendedName>
</protein>
<comment type="catalytic activity">
    <reaction evidence="5">
        <text>an L-alpha-D-Hep-(1-&gt;5)-[alpha-Kdo-(2-&gt;4)]-alpha-Kdo-(2-&gt;6)-lipid A + ADP-L-glycero-beta-D-manno-heptose = an L-alpha-D-Hep-(1-&gt;3)-L-alpha-D-Hep-(1-&gt;5)-[alpha-Kdo-(2-&gt;4)]-alpha-Kdo-(2-&gt;6)-lipid A + ADP + H(+)</text>
        <dbReference type="Rhea" id="RHEA:74071"/>
        <dbReference type="ChEBI" id="CHEBI:15378"/>
        <dbReference type="ChEBI" id="CHEBI:61506"/>
        <dbReference type="ChEBI" id="CHEBI:193068"/>
        <dbReference type="ChEBI" id="CHEBI:193069"/>
        <dbReference type="ChEBI" id="CHEBI:456216"/>
        <dbReference type="EC" id="2.4.99.24"/>
    </reaction>
</comment>
<keyword evidence="2 6" id="KW-0808">Transferase</keyword>
<accession>B9Z3I2</accession>
<evidence type="ECO:0000256" key="1">
    <source>
        <dbReference type="ARBA" id="ARBA00022676"/>
    </source>
</evidence>
<name>B9Z3I2_9NEIS</name>
<reference evidence="6 7" key="1">
    <citation type="submission" date="2009-02" db="EMBL/GenBank/DDBJ databases">
        <title>Sequencing of the draft genome and assembly of Lutiella nitroferrum 2002.</title>
        <authorList>
            <consortium name="US DOE Joint Genome Institute (JGI-PGF)"/>
            <person name="Lucas S."/>
            <person name="Copeland A."/>
            <person name="Lapidus A."/>
            <person name="Glavina del Rio T."/>
            <person name="Tice H."/>
            <person name="Bruce D."/>
            <person name="Goodwin L."/>
            <person name="Pitluck S."/>
            <person name="Larimer F."/>
            <person name="Land M.L."/>
            <person name="Hauser L."/>
            <person name="Coates J.D."/>
        </authorList>
    </citation>
    <scope>NUCLEOTIDE SEQUENCE [LARGE SCALE GENOMIC DNA]</scope>
    <source>
        <strain evidence="6 7">2002</strain>
    </source>
</reference>
<proteinExistence type="inferred from homology"/>
<sequence length="346" mass="38365">MMKKILVIAPSWVGDGVMAQPLYRRLHERHPDLELHVFAPSWTLPLLARMPEVHKAHLNPFGHGQLRLRDRWQVGRMLARERFDQAIVLPNSIKSALVPMFAGIPRRTGFLGESRYWLLNDARELDETALPMMVERFCALAEDKDQPVVRPIPHPRLASSATGRQTALARLQLDTQKPVAAFCPGAEYGPAKRWPSRHFAELAQRFTRAGYQVWLFGSPKDKEIGDEIAALSGHTAINLCGKTGLDEAIDLLSLASVAVCNDSGLMHVAAALDVPLVALYGSSSPDFTPPLTSRSAIATLNLECSPCFERQCPYGHTDCLEKLVPDIPWKAVVQFVPPLTDKADET</sequence>
<organism evidence="6 7">
    <name type="scientific">Pseudogulbenkiania ferrooxidans 2002</name>
    <dbReference type="NCBI Taxonomy" id="279714"/>
    <lineage>
        <taxon>Bacteria</taxon>
        <taxon>Pseudomonadati</taxon>
        <taxon>Pseudomonadota</taxon>
        <taxon>Betaproteobacteria</taxon>
        <taxon>Neisseriales</taxon>
        <taxon>Chromobacteriaceae</taxon>
        <taxon>Pseudogulbenkiania</taxon>
    </lineage>
</organism>
<dbReference type="AlphaFoldDB" id="B9Z3I2"/>
<dbReference type="CDD" id="cd03789">
    <property type="entry name" value="GT9_LPS_heptosyltransferase"/>
    <property type="match status" value="1"/>
</dbReference>
<dbReference type="EC" id="2.4.99.24" evidence="4"/>
<evidence type="ECO:0000313" key="7">
    <source>
        <dbReference type="Proteomes" id="UP000003165"/>
    </source>
</evidence>
<dbReference type="Gene3D" id="3.40.50.2000">
    <property type="entry name" value="Glycogen Phosphorylase B"/>
    <property type="match status" value="2"/>
</dbReference>
<dbReference type="GO" id="GO:0008713">
    <property type="term" value="F:ADP-heptose-lipopolysaccharide heptosyltransferase activity"/>
    <property type="evidence" value="ECO:0007669"/>
    <property type="project" value="UniProtKB-EC"/>
</dbReference>
<dbReference type="PANTHER" id="PTHR30160:SF7">
    <property type="entry name" value="ADP-HEPTOSE--LPS HEPTOSYLTRANSFERASE 2"/>
    <property type="match status" value="1"/>
</dbReference>
<dbReference type="FunFam" id="3.40.50.2000:FF:000023">
    <property type="entry name" value="ADP-heptose--LPS heptosyltransferase II"/>
    <property type="match status" value="1"/>
</dbReference>
<dbReference type="eggNOG" id="COG0859">
    <property type="taxonomic scope" value="Bacteria"/>
</dbReference>
<dbReference type="Proteomes" id="UP000003165">
    <property type="component" value="Unassembled WGS sequence"/>
</dbReference>
<comment type="similarity">
    <text evidence="3">Belongs to the glycosyltransferase 9 family.</text>
</comment>
<dbReference type="InterPro" id="IPR011910">
    <property type="entry name" value="RfaF"/>
</dbReference>
<dbReference type="InterPro" id="IPR002201">
    <property type="entry name" value="Glyco_trans_9"/>
</dbReference>
<dbReference type="SUPFAM" id="SSF53756">
    <property type="entry name" value="UDP-Glycosyltransferase/glycogen phosphorylase"/>
    <property type="match status" value="1"/>
</dbReference>
<keyword evidence="1" id="KW-0328">Glycosyltransferase</keyword>
<dbReference type="RefSeq" id="WP_008953937.1">
    <property type="nucleotide sequence ID" value="NZ_ACIS01000005.1"/>
</dbReference>
<comment type="caution">
    <text evidence="6">The sequence shown here is derived from an EMBL/GenBank/DDBJ whole genome shotgun (WGS) entry which is preliminary data.</text>
</comment>
<evidence type="ECO:0000256" key="3">
    <source>
        <dbReference type="ARBA" id="ARBA00043995"/>
    </source>
</evidence>
<dbReference type="PANTHER" id="PTHR30160">
    <property type="entry name" value="TETRAACYLDISACCHARIDE 4'-KINASE-RELATED"/>
    <property type="match status" value="1"/>
</dbReference>
<evidence type="ECO:0000256" key="2">
    <source>
        <dbReference type="ARBA" id="ARBA00022679"/>
    </source>
</evidence>